<evidence type="ECO:0000313" key="1">
    <source>
        <dbReference type="EMBL" id="AWN39752.1"/>
    </source>
</evidence>
<accession>A0A2U8W317</accession>
<name>A0A2U8W317_9HYPH</name>
<dbReference type="Proteomes" id="UP000245926">
    <property type="component" value="Chromosome"/>
</dbReference>
<evidence type="ECO:0000313" key="2">
    <source>
        <dbReference type="Proteomes" id="UP000245926"/>
    </source>
</evidence>
<sequence>MREFLVSFHKVVSDDTGHDHRVLQQSVLVRADSNAAALVEAKTLFCRQRGIGDWSLRADTCDIAEIADLAA</sequence>
<dbReference type="RefSeq" id="WP_109887439.1">
    <property type="nucleotide sequence ID" value="NZ_CP029550.1"/>
</dbReference>
<dbReference type="AlphaFoldDB" id="A0A2U8W317"/>
<proteinExistence type="predicted"/>
<protein>
    <recommendedName>
        <fullName evidence="3">Neuroendocrine-specific golgi family protein P55 (NESP55)</fullName>
    </recommendedName>
</protein>
<organism evidence="1 2">
    <name type="scientific">Methylobacterium durans</name>
    <dbReference type="NCBI Taxonomy" id="2202825"/>
    <lineage>
        <taxon>Bacteria</taxon>
        <taxon>Pseudomonadati</taxon>
        <taxon>Pseudomonadota</taxon>
        <taxon>Alphaproteobacteria</taxon>
        <taxon>Hyphomicrobiales</taxon>
        <taxon>Methylobacteriaceae</taxon>
        <taxon>Methylobacterium</taxon>
    </lineage>
</organism>
<dbReference type="OrthoDB" id="8239381at2"/>
<evidence type="ECO:0008006" key="3">
    <source>
        <dbReference type="Google" id="ProtNLM"/>
    </source>
</evidence>
<dbReference type="EMBL" id="CP029550">
    <property type="protein sequence ID" value="AWN39752.1"/>
    <property type="molecule type" value="Genomic_DNA"/>
</dbReference>
<dbReference type="KEGG" id="mets:DK389_03385"/>
<reference evidence="2" key="1">
    <citation type="submission" date="2018-05" db="EMBL/GenBank/DDBJ databases">
        <title>Complete Genome Sequence of Methylobacterium sp. 17SD2-17.</title>
        <authorList>
            <person name="Srinivasan S."/>
        </authorList>
    </citation>
    <scope>NUCLEOTIDE SEQUENCE [LARGE SCALE GENOMIC DNA]</scope>
    <source>
        <strain evidence="2">17SD2-17</strain>
    </source>
</reference>
<keyword evidence="2" id="KW-1185">Reference proteome</keyword>
<gene>
    <name evidence="1" type="ORF">DK389_03385</name>
</gene>